<dbReference type="EMBL" id="BGPR01000092">
    <property type="protein sequence ID" value="GBL93185.1"/>
    <property type="molecule type" value="Genomic_DNA"/>
</dbReference>
<organism evidence="1 2">
    <name type="scientific">Araneus ventricosus</name>
    <name type="common">Orbweaver spider</name>
    <name type="synonym">Epeira ventricosa</name>
    <dbReference type="NCBI Taxonomy" id="182803"/>
    <lineage>
        <taxon>Eukaryota</taxon>
        <taxon>Metazoa</taxon>
        <taxon>Ecdysozoa</taxon>
        <taxon>Arthropoda</taxon>
        <taxon>Chelicerata</taxon>
        <taxon>Arachnida</taxon>
        <taxon>Araneae</taxon>
        <taxon>Araneomorphae</taxon>
        <taxon>Entelegynae</taxon>
        <taxon>Araneoidea</taxon>
        <taxon>Araneidae</taxon>
        <taxon>Araneus</taxon>
    </lineage>
</organism>
<dbReference type="Proteomes" id="UP000499080">
    <property type="component" value="Unassembled WGS sequence"/>
</dbReference>
<protein>
    <submittedName>
        <fullName evidence="1">Uncharacterized protein</fullName>
    </submittedName>
</protein>
<keyword evidence="2" id="KW-1185">Reference proteome</keyword>
<evidence type="ECO:0000313" key="2">
    <source>
        <dbReference type="Proteomes" id="UP000499080"/>
    </source>
</evidence>
<dbReference type="OrthoDB" id="6430746at2759"/>
<comment type="caution">
    <text evidence="1">The sequence shown here is derived from an EMBL/GenBank/DDBJ whole genome shotgun (WGS) entry which is preliminary data.</text>
</comment>
<dbReference type="AlphaFoldDB" id="A0A4Y2BP20"/>
<evidence type="ECO:0000313" key="1">
    <source>
        <dbReference type="EMBL" id="GBL93185.1"/>
    </source>
</evidence>
<sequence length="351" mass="38598">MADGGGIRRRREAPERIDYRQALERIANFVDNELGNGRAPRPRPDDREWRKQRVKTIQTLNELGEKLDTICVGANYGKAVGNGAEILGVGGAIIGAVMSFYGLPSGPNITNIGKLVHHGGILIDGVSNVIESLVSAKYLSDIEAVLKRDQELSRPLAEWLNFSRELDANVEEIFGVSLASEKLNIVMKIFYEFSKFSVSVKGFDASMLLMRQGRYSVYIGNDVKVERLQKFFQQLSASPRFAERIRVTLSVLSVSTGAIQVLRDGARAYRSIMGIPSSSVVPTLQGGLNPAIPTAREVSVFCIFQAISLAISVISLINAASIIKHGKSKFSDAIKQLTRSLARELREMEDL</sequence>
<gene>
    <name evidence="1" type="ORF">AVEN_42641_1</name>
</gene>
<accession>A0A4Y2BP20</accession>
<reference evidence="1 2" key="1">
    <citation type="journal article" date="2019" name="Sci. Rep.">
        <title>Orb-weaving spider Araneus ventricosus genome elucidates the spidroin gene catalogue.</title>
        <authorList>
            <person name="Kono N."/>
            <person name="Nakamura H."/>
            <person name="Ohtoshi R."/>
            <person name="Moran D.A.P."/>
            <person name="Shinohara A."/>
            <person name="Yoshida Y."/>
            <person name="Fujiwara M."/>
            <person name="Mori M."/>
            <person name="Tomita M."/>
            <person name="Arakawa K."/>
        </authorList>
    </citation>
    <scope>NUCLEOTIDE SEQUENCE [LARGE SCALE GENOMIC DNA]</scope>
</reference>
<name>A0A4Y2BP20_ARAVE</name>
<proteinExistence type="predicted"/>